<feature type="region of interest" description="Disordered" evidence="1">
    <location>
        <begin position="75"/>
        <end position="106"/>
    </location>
</feature>
<sequence length="106" mass="11283">MGYASVCAGAARMSVITARYKTQLLRGTTAHRRPPLTDLPIVLAAAVSRPSPGRLPAALSTAMSTAMRYQESCGAAQKRKHATTKQTTGSRNAGLDLRAIAMHDHH</sequence>
<name>A0A6A6RPN0_9PLEO</name>
<dbReference type="Proteomes" id="UP000799753">
    <property type="component" value="Unassembled WGS sequence"/>
</dbReference>
<evidence type="ECO:0000313" key="3">
    <source>
        <dbReference type="Proteomes" id="UP000799753"/>
    </source>
</evidence>
<dbReference type="AlphaFoldDB" id="A0A6A6RPN0"/>
<protein>
    <submittedName>
        <fullName evidence="2">Uncharacterized protein</fullName>
    </submittedName>
</protein>
<accession>A0A6A6RPN0</accession>
<keyword evidence="3" id="KW-1185">Reference proteome</keyword>
<dbReference type="EMBL" id="MU006798">
    <property type="protein sequence ID" value="KAF2636413.1"/>
    <property type="molecule type" value="Genomic_DNA"/>
</dbReference>
<proteinExistence type="predicted"/>
<organism evidence="2 3">
    <name type="scientific">Massarina eburnea CBS 473.64</name>
    <dbReference type="NCBI Taxonomy" id="1395130"/>
    <lineage>
        <taxon>Eukaryota</taxon>
        <taxon>Fungi</taxon>
        <taxon>Dikarya</taxon>
        <taxon>Ascomycota</taxon>
        <taxon>Pezizomycotina</taxon>
        <taxon>Dothideomycetes</taxon>
        <taxon>Pleosporomycetidae</taxon>
        <taxon>Pleosporales</taxon>
        <taxon>Massarineae</taxon>
        <taxon>Massarinaceae</taxon>
        <taxon>Massarina</taxon>
    </lineage>
</organism>
<evidence type="ECO:0000313" key="2">
    <source>
        <dbReference type="EMBL" id="KAF2636413.1"/>
    </source>
</evidence>
<gene>
    <name evidence="2" type="ORF">P280DRAFT_522050</name>
</gene>
<evidence type="ECO:0000256" key="1">
    <source>
        <dbReference type="SAM" id="MobiDB-lite"/>
    </source>
</evidence>
<reference evidence="2" key="1">
    <citation type="journal article" date="2020" name="Stud. Mycol.">
        <title>101 Dothideomycetes genomes: a test case for predicting lifestyles and emergence of pathogens.</title>
        <authorList>
            <person name="Haridas S."/>
            <person name="Albert R."/>
            <person name="Binder M."/>
            <person name="Bloem J."/>
            <person name="Labutti K."/>
            <person name="Salamov A."/>
            <person name="Andreopoulos B."/>
            <person name="Baker S."/>
            <person name="Barry K."/>
            <person name="Bills G."/>
            <person name="Bluhm B."/>
            <person name="Cannon C."/>
            <person name="Castanera R."/>
            <person name="Culley D."/>
            <person name="Daum C."/>
            <person name="Ezra D."/>
            <person name="Gonzalez J."/>
            <person name="Henrissat B."/>
            <person name="Kuo A."/>
            <person name="Liang C."/>
            <person name="Lipzen A."/>
            <person name="Lutzoni F."/>
            <person name="Magnuson J."/>
            <person name="Mondo S."/>
            <person name="Nolan M."/>
            <person name="Ohm R."/>
            <person name="Pangilinan J."/>
            <person name="Park H.-J."/>
            <person name="Ramirez L."/>
            <person name="Alfaro M."/>
            <person name="Sun H."/>
            <person name="Tritt A."/>
            <person name="Yoshinaga Y."/>
            <person name="Zwiers L.-H."/>
            <person name="Turgeon B."/>
            <person name="Goodwin S."/>
            <person name="Spatafora J."/>
            <person name="Crous P."/>
            <person name="Grigoriev I."/>
        </authorList>
    </citation>
    <scope>NUCLEOTIDE SEQUENCE</scope>
    <source>
        <strain evidence="2">CBS 473.64</strain>
    </source>
</reference>